<dbReference type="Pfam" id="PF01652">
    <property type="entry name" value="IF4E"/>
    <property type="match status" value="1"/>
</dbReference>
<sequence>MASAAVHLPRSAFVTKKKTTATIKEKTVLVKSPPVKHPLQNSWGLWFFKNDKRRTWQENLRLITTFHTVEDFWALYNNIQLPSKLSSGCDYSVFRHGIKPMWEDRSNKAGGRWLVTVAKQQRHTDLDKFWLETLLCLIGEGFGEHSSDVCGVVINVRAKGDKIAAWTANAERAAAVREIGRVFKTQLGLSDSLAIGYQAHADTATKSNSSTRNKFVI</sequence>
<evidence type="ECO:0000256" key="1">
    <source>
        <dbReference type="RuleBase" id="RU004374"/>
    </source>
</evidence>
<evidence type="ECO:0000313" key="2">
    <source>
        <dbReference type="Proteomes" id="UP000515152"/>
    </source>
</evidence>
<dbReference type="PROSITE" id="PS00813">
    <property type="entry name" value="IF4E"/>
    <property type="match status" value="1"/>
</dbReference>
<organism evidence="2 3">
    <name type="scientific">Clupea harengus</name>
    <name type="common">Atlantic herring</name>
    <dbReference type="NCBI Taxonomy" id="7950"/>
    <lineage>
        <taxon>Eukaryota</taxon>
        <taxon>Metazoa</taxon>
        <taxon>Chordata</taxon>
        <taxon>Craniata</taxon>
        <taxon>Vertebrata</taxon>
        <taxon>Euteleostomi</taxon>
        <taxon>Actinopterygii</taxon>
        <taxon>Neopterygii</taxon>
        <taxon>Teleostei</taxon>
        <taxon>Clupei</taxon>
        <taxon>Clupeiformes</taxon>
        <taxon>Clupeoidei</taxon>
        <taxon>Clupeidae</taxon>
        <taxon>Clupea</taxon>
    </lineage>
</organism>
<dbReference type="PANTHER" id="PTHR11960">
    <property type="entry name" value="EUKARYOTIC TRANSLATION INITIATION FACTOR 4E RELATED"/>
    <property type="match status" value="1"/>
</dbReference>
<keyword evidence="1" id="KW-0648">Protein biosynthesis</keyword>
<dbReference type="KEGG" id="char:105903826"/>
<accession>A0A6P8ES49</accession>
<comment type="similarity">
    <text evidence="1">Belongs to the eukaryotic initiation factor 4E family.</text>
</comment>
<dbReference type="GO" id="GO:0003743">
    <property type="term" value="F:translation initiation factor activity"/>
    <property type="evidence" value="ECO:0007669"/>
    <property type="project" value="UniProtKB-KW"/>
</dbReference>
<dbReference type="Proteomes" id="UP000515152">
    <property type="component" value="Chromosome 25"/>
</dbReference>
<keyword evidence="2" id="KW-1185">Reference proteome</keyword>
<dbReference type="InterPro" id="IPR001040">
    <property type="entry name" value="TIF_eIF_4E"/>
</dbReference>
<dbReference type="GO" id="GO:0016281">
    <property type="term" value="C:eukaryotic translation initiation factor 4F complex"/>
    <property type="evidence" value="ECO:0007669"/>
    <property type="project" value="TreeGrafter"/>
</dbReference>
<dbReference type="InterPro" id="IPR023398">
    <property type="entry name" value="TIF_eIF4e-like"/>
</dbReference>
<dbReference type="SUPFAM" id="SSF55418">
    <property type="entry name" value="eIF4e-like"/>
    <property type="match status" value="1"/>
</dbReference>
<dbReference type="Gene3D" id="3.30.760.10">
    <property type="entry name" value="RNA Cap, Translation Initiation Factor Eif4e"/>
    <property type="match status" value="1"/>
</dbReference>
<dbReference type="RefSeq" id="XP_031418998.1">
    <property type="nucleotide sequence ID" value="XM_031563138.2"/>
</dbReference>
<dbReference type="OrthoDB" id="590761at2759"/>
<dbReference type="AlphaFoldDB" id="A0A6P8ES49"/>
<gene>
    <name evidence="3" type="primary">LOC105903826</name>
</gene>
<dbReference type="InterPro" id="IPR019770">
    <property type="entry name" value="TIF_eIF_4E_CS"/>
</dbReference>
<dbReference type="PANTHER" id="PTHR11960:SF75">
    <property type="entry name" value="EUKARYOTIC TRANSLATION INITIATION FACTOR 4E-1B"/>
    <property type="match status" value="1"/>
</dbReference>
<reference evidence="3" key="1">
    <citation type="submission" date="2025-08" db="UniProtKB">
        <authorList>
            <consortium name="RefSeq"/>
        </authorList>
    </citation>
    <scope>IDENTIFICATION</scope>
</reference>
<protein>
    <submittedName>
        <fullName evidence="3">Eukaryotic translation initiation factor 4E-1B-like</fullName>
    </submittedName>
</protein>
<keyword evidence="1" id="KW-0396">Initiation factor</keyword>
<proteinExistence type="inferred from homology"/>
<dbReference type="GO" id="GO:0000340">
    <property type="term" value="F:RNA 7-methylguanosine cap binding"/>
    <property type="evidence" value="ECO:0007669"/>
    <property type="project" value="TreeGrafter"/>
</dbReference>
<name>A0A6P8ES49_CLUHA</name>
<dbReference type="FunFam" id="3.30.760.10:FF:000002">
    <property type="entry name" value="Eukaryotic translation initiation factor 4E"/>
    <property type="match status" value="1"/>
</dbReference>
<dbReference type="GeneID" id="105903826"/>
<evidence type="ECO:0000313" key="3">
    <source>
        <dbReference type="RefSeq" id="XP_031418998.1"/>
    </source>
</evidence>
<keyword evidence="1" id="KW-0694">RNA-binding</keyword>